<dbReference type="InterPro" id="IPR012408">
    <property type="entry name" value="Acetald_propionald_DH-rel"/>
</dbReference>
<dbReference type="Pfam" id="PF00171">
    <property type="entry name" value="Aldedh"/>
    <property type="match status" value="1"/>
</dbReference>
<dbReference type="InterPro" id="IPR016161">
    <property type="entry name" value="Ald_DH/histidinol_DH"/>
</dbReference>
<keyword evidence="5" id="KW-1185">Reference proteome</keyword>
<keyword evidence="2" id="KW-0520">NAD</keyword>
<dbReference type="GO" id="GO:0008774">
    <property type="term" value="F:acetaldehyde dehydrogenase (acetylating) activity"/>
    <property type="evidence" value="ECO:0007669"/>
    <property type="project" value="InterPro"/>
</dbReference>
<dbReference type="Gene3D" id="3.40.309.10">
    <property type="entry name" value="Aldehyde Dehydrogenase, Chain A, domain 2"/>
    <property type="match status" value="1"/>
</dbReference>
<evidence type="ECO:0000256" key="2">
    <source>
        <dbReference type="ARBA" id="ARBA00023027"/>
    </source>
</evidence>
<dbReference type="Proteomes" id="UP001238179">
    <property type="component" value="Chromosome"/>
</dbReference>
<dbReference type="RefSeq" id="WP_316415683.1">
    <property type="nucleotide sequence ID" value="NZ_AP027080.1"/>
</dbReference>
<dbReference type="Gene3D" id="3.40.605.10">
    <property type="entry name" value="Aldehyde Dehydrogenase, Chain A, domain 1"/>
    <property type="match status" value="1"/>
</dbReference>
<dbReference type="InterPro" id="IPR015590">
    <property type="entry name" value="Aldehyde_DH_dom"/>
</dbReference>
<feature type="domain" description="Aldehyde dehydrogenase" evidence="3">
    <location>
        <begin position="34"/>
        <end position="416"/>
    </location>
</feature>
<dbReference type="SUPFAM" id="SSF53720">
    <property type="entry name" value="ALDH-like"/>
    <property type="match status" value="1"/>
</dbReference>
<evidence type="ECO:0000313" key="4">
    <source>
        <dbReference type="EMBL" id="BDU72771.1"/>
    </source>
</evidence>
<evidence type="ECO:0000313" key="5">
    <source>
        <dbReference type="Proteomes" id="UP001238179"/>
    </source>
</evidence>
<organism evidence="4 5">
    <name type="scientific">Mesoterricola silvestris</name>
    <dbReference type="NCBI Taxonomy" id="2927979"/>
    <lineage>
        <taxon>Bacteria</taxon>
        <taxon>Pseudomonadati</taxon>
        <taxon>Acidobacteriota</taxon>
        <taxon>Holophagae</taxon>
        <taxon>Holophagales</taxon>
        <taxon>Holophagaceae</taxon>
        <taxon>Mesoterricola</taxon>
    </lineage>
</organism>
<dbReference type="AlphaFoldDB" id="A0AA48K8W5"/>
<protein>
    <submittedName>
        <fullName evidence="4">Aldehyde dehydrogenase</fullName>
    </submittedName>
</protein>
<evidence type="ECO:0000256" key="1">
    <source>
        <dbReference type="ARBA" id="ARBA00023002"/>
    </source>
</evidence>
<reference evidence="5" key="1">
    <citation type="journal article" date="2023" name="Int. J. Syst. Evol. Microbiol.">
        <title>Mesoterricola silvestris gen. nov., sp. nov., Mesoterricola sediminis sp. nov., Geothrix oryzae sp. nov., Geothrix edaphica sp. nov., Geothrix rubra sp. nov., and Geothrix limicola sp. nov., six novel members of Acidobacteriota isolated from soils.</title>
        <authorList>
            <person name="Itoh H."/>
            <person name="Sugisawa Y."/>
            <person name="Mise K."/>
            <person name="Xu Z."/>
            <person name="Kuniyasu M."/>
            <person name="Ushijima N."/>
            <person name="Kawano K."/>
            <person name="Kobayashi E."/>
            <person name="Shiratori Y."/>
            <person name="Masuda Y."/>
            <person name="Senoo K."/>
        </authorList>
    </citation>
    <scope>NUCLEOTIDE SEQUENCE [LARGE SCALE GENOMIC DNA]</scope>
    <source>
        <strain evidence="5">W79</strain>
    </source>
</reference>
<dbReference type="PANTHER" id="PTHR11699">
    <property type="entry name" value="ALDEHYDE DEHYDROGENASE-RELATED"/>
    <property type="match status" value="1"/>
</dbReference>
<dbReference type="EMBL" id="AP027080">
    <property type="protein sequence ID" value="BDU72771.1"/>
    <property type="molecule type" value="Genomic_DNA"/>
</dbReference>
<name>A0AA48K8W5_9BACT</name>
<dbReference type="PIRSF" id="PIRSF036410">
    <property type="entry name" value="EutE_PduP"/>
    <property type="match status" value="1"/>
</dbReference>
<dbReference type="KEGG" id="msil:METEAL_19450"/>
<accession>A0AA48K8W5</accession>
<dbReference type="InterPro" id="IPR016162">
    <property type="entry name" value="Ald_DH_N"/>
</dbReference>
<dbReference type="NCBIfam" id="NF011927">
    <property type="entry name" value="PRK15398.1"/>
    <property type="match status" value="1"/>
</dbReference>
<sequence length="461" mass="48897">MEIDRALVSKIAERVLRELEGAPAPGPQMGCFPDIPSAIAAAEAAFQAFRAIGLERRAEIIQELRVGLRRHARELAELAVDETGMGRVEDKIKKNLLVINKTPGPEVLRAEAVSGQHGLTLEELAPWGVIGSITPSTNPSETVINNGIGMLSAGNAVVFNAHPGAKRTNAFTIDLMNRLLVAEGAPANLLACVTEPTLESAAELMKAPGIRLLVVTGGPAVVKAAFASGKKVIAGGPGNPPVVVDETADLEQAGRGIVAGASFDNNVVCICEKEVIAVEAIADRLKACMVAAGAHELRGADIAAVERTVVDGHHPHKHFVGKDASHILRAAGVAFSGEPRLIFADVPFDHPFIQAELLMPVIGFTRARDVHEAIAMALKAEHGFRHTASMYSKNIDHLDRMARAVDCSIFVKNGPNFNGLGFEGPGSTSFTIASPTGEGLTNAAHFARRRRCTLKDHFRIV</sequence>
<gene>
    <name evidence="4" type="ORF">METEAL_19450</name>
</gene>
<proteinExistence type="predicted"/>
<dbReference type="InterPro" id="IPR016163">
    <property type="entry name" value="Ald_DH_C"/>
</dbReference>
<keyword evidence="1" id="KW-0560">Oxidoreductase</keyword>
<evidence type="ECO:0000259" key="3">
    <source>
        <dbReference type="Pfam" id="PF00171"/>
    </source>
</evidence>